<dbReference type="Proteomes" id="UP000247523">
    <property type="component" value="Unassembled WGS sequence"/>
</dbReference>
<reference evidence="1 4" key="2">
    <citation type="submission" date="2018-05" db="EMBL/GenBank/DDBJ databases">
        <title>Genomic Encyclopedia of Type Strains, Phase IV (KMG-IV): sequencing the most valuable type-strain genomes for metagenomic binning, comparative biology and taxonomic classification.</title>
        <authorList>
            <person name="Goeker M."/>
        </authorList>
    </citation>
    <scope>NUCLEOTIDE SEQUENCE [LARGE SCALE GENOMIC DNA]</scope>
    <source>
        <strain evidence="1 4">DSM 28816</strain>
    </source>
</reference>
<evidence type="ECO:0000313" key="4">
    <source>
        <dbReference type="Proteomes" id="UP000247523"/>
    </source>
</evidence>
<dbReference type="InterPro" id="IPR050266">
    <property type="entry name" value="AB_hydrolase_sf"/>
</dbReference>
<comment type="caution">
    <text evidence="2">The sequence shown here is derived from an EMBL/GenBank/DDBJ whole genome shotgun (WGS) entry which is preliminary data.</text>
</comment>
<dbReference type="GO" id="GO:0016787">
    <property type="term" value="F:hydrolase activity"/>
    <property type="evidence" value="ECO:0007669"/>
    <property type="project" value="UniProtKB-KW"/>
</dbReference>
<dbReference type="EMBL" id="QICS01000001">
    <property type="protein sequence ID" value="PXV96136.1"/>
    <property type="molecule type" value="Genomic_DNA"/>
</dbReference>
<dbReference type="EMBL" id="NOKA02000018">
    <property type="protein sequence ID" value="RDY31288.1"/>
    <property type="molecule type" value="Genomic_DNA"/>
</dbReference>
<evidence type="ECO:0000313" key="2">
    <source>
        <dbReference type="EMBL" id="RDY31288.1"/>
    </source>
</evidence>
<keyword evidence="3" id="KW-1185">Reference proteome</keyword>
<dbReference type="Pfam" id="PF03096">
    <property type="entry name" value="Ndr"/>
    <property type="match status" value="1"/>
</dbReference>
<accession>A0A255ID42</accession>
<dbReference type="Gene3D" id="3.40.50.1820">
    <property type="entry name" value="alpha/beta hydrolase"/>
    <property type="match status" value="1"/>
</dbReference>
<dbReference type="InterPro" id="IPR004142">
    <property type="entry name" value="NDRG"/>
</dbReference>
<sequence>MKPIKSTVLEEKIYQEYDKNLRNWGMPYEETIVINKFGNTHVILAGDKQSMPLIMLHDASANSSIMWSANITELSKEYYCVLIDILGSPGKSIPGKRYFNDLNHHAWLDSVLMELNIEKCYAIGVGMGADILLNYMVYNPDIIKAVSIEGGLKLNRFNTILPFFGFESRISSKEFLLKKLIRHVKTDQNVVSRQREIFFHFLLLSKAYNPCIMKYHRLENYKIFELKQLKDKILFLFGERGIDDNLELINQVIQSGFNYTIVEDAGHMLLLEKPEIINSYLNQFFDKV</sequence>
<dbReference type="AlphaFoldDB" id="A0A255ID42"/>
<evidence type="ECO:0000313" key="3">
    <source>
        <dbReference type="Proteomes" id="UP000216411"/>
    </source>
</evidence>
<proteinExistence type="predicted"/>
<name>A0A255ID42_9FIRM</name>
<reference evidence="2" key="3">
    <citation type="submission" date="2018-07" db="EMBL/GenBank/DDBJ databases">
        <authorList>
            <person name="Quirk P.G."/>
            <person name="Krulwich T.A."/>
        </authorList>
    </citation>
    <scope>NUCLEOTIDE SEQUENCE</scope>
    <source>
        <strain evidence="2">CCRI-19302</strain>
    </source>
</reference>
<dbReference type="RefSeq" id="WP_094377870.1">
    <property type="nucleotide sequence ID" value="NZ_NOKA02000018.1"/>
</dbReference>
<dbReference type="InterPro" id="IPR029058">
    <property type="entry name" value="AB_hydrolase_fold"/>
</dbReference>
<dbReference type="SUPFAM" id="SSF53474">
    <property type="entry name" value="alpha/beta-Hydrolases"/>
    <property type="match status" value="1"/>
</dbReference>
<keyword evidence="2" id="KW-0378">Hydrolase</keyword>
<dbReference type="Proteomes" id="UP000216411">
    <property type="component" value="Unassembled WGS sequence"/>
</dbReference>
<evidence type="ECO:0000313" key="1">
    <source>
        <dbReference type="EMBL" id="PXV96136.1"/>
    </source>
</evidence>
<protein>
    <submittedName>
        <fullName evidence="2">Alpha/beta hydrolase</fullName>
    </submittedName>
    <submittedName>
        <fullName evidence="1">Pimeloyl-ACP methyl ester carboxylesterase</fullName>
    </submittedName>
</protein>
<reference evidence="2 3" key="1">
    <citation type="journal article" date="2017" name="Genome Announc.">
        <title>Draft Genome Sequence of a Sporulating and Motile Strain of Lachnotalea glycerini Isolated from Water in Quebec City, Canada.</title>
        <authorList>
            <person name="Maheux A.F."/>
            <person name="Boudreau D.K."/>
            <person name="Berube E."/>
            <person name="Boissinot M."/>
            <person name="Raymond F."/>
            <person name="Brodeur S."/>
            <person name="Corbeil J."/>
            <person name="Isabel S."/>
            <person name="Omar R.F."/>
            <person name="Bergeron M.G."/>
        </authorList>
    </citation>
    <scope>NUCLEOTIDE SEQUENCE [LARGE SCALE GENOMIC DNA]</scope>
    <source>
        <strain evidence="2 3">CCRI-19302</strain>
    </source>
</reference>
<organism evidence="2 3">
    <name type="scientific">Lachnotalea glycerini</name>
    <dbReference type="NCBI Taxonomy" id="1763509"/>
    <lineage>
        <taxon>Bacteria</taxon>
        <taxon>Bacillati</taxon>
        <taxon>Bacillota</taxon>
        <taxon>Clostridia</taxon>
        <taxon>Lachnospirales</taxon>
        <taxon>Lachnospiraceae</taxon>
        <taxon>Lachnotalea</taxon>
    </lineage>
</organism>
<dbReference type="PANTHER" id="PTHR43798">
    <property type="entry name" value="MONOACYLGLYCEROL LIPASE"/>
    <property type="match status" value="1"/>
</dbReference>
<dbReference type="OrthoDB" id="5513277at2"/>
<gene>
    <name evidence="1" type="ORF">C8E03_101770</name>
    <name evidence="2" type="ORF">CG710_010355</name>
</gene>